<dbReference type="KEGG" id="fcy:FRACYDRAFT_239465"/>
<evidence type="ECO:0000313" key="2">
    <source>
        <dbReference type="Proteomes" id="UP000095751"/>
    </source>
</evidence>
<sequence length="745" mass="83898">MTMMEISTAKSYLHCHHKNVLVQITDPDSYHSSRKFFASVIEMEEYNGPHRLASFIRFDQSQSYPRTTMSSPPSTKNSARFIRKPIKRKQESVIIVPSYVESCLVKLCRGQRWEEVIRRCQWYPDEADLVPISIDNPGNNNVLHRHSIKRAVIKSINSGDHDGPVFRETALGIVCASKDIGTEEVKAVVKALIDANPSQVGASQLISGHTPIRDAILNDRCTGQILGIIIHAISRYADGAAALRFKDRNGLSLIDHLVTSVQLDSSFCSIEMIEKFVLTKPYKFQSSKNHASPLIRLLTMGNSFHSVSTSDKMLKSSLWRKNQRLDNENSRFQRVLKVTKLLLDDDPNLLHQSSRLTGCAPLHVALRNYGNFEPLIQELLRRDSSNDMMKVRNSYGDLPLHVACSVGVPLHVLGMIVERTVSVTRNSSLEEDEGRSPAIIGNPLIWSVNNSGYTPVDLEWVRHIESGSGSFYTARTFYPLEATGVRRHCFKQDEYYTELLKESVDQVMKNYPSAITGDESKVDSREEEAKETFGCLIDRISLLIRAAASTESVLGTEVSTPARLADACSLCAPYSPTLPLPILELFLWLRPEEVMEKGERGMLPIHHALCGSMTQNYISSSSPSRINQWRSFVFKLLDTCAEQCRVKCQAVRLPLHYVLDHSRGYGDNSEQKHFSGEEIQTSRHAIVEKLIELYPECVDQRDPVTGLYPFMMASMDQNIFIDTIFCLLRRSPSRCPAAISTARTV</sequence>
<accession>A0A1E7FFC1</accession>
<protein>
    <submittedName>
        <fullName evidence="1">Uncharacterized protein</fullName>
    </submittedName>
</protein>
<dbReference type="EMBL" id="KV784358">
    <property type="protein sequence ID" value="OEU16871.1"/>
    <property type="molecule type" value="Genomic_DNA"/>
</dbReference>
<keyword evidence="2" id="KW-1185">Reference proteome</keyword>
<dbReference type="Proteomes" id="UP000095751">
    <property type="component" value="Unassembled WGS sequence"/>
</dbReference>
<gene>
    <name evidence="1" type="ORF">FRACYDRAFT_239465</name>
</gene>
<organism evidence="1 2">
    <name type="scientific">Fragilariopsis cylindrus CCMP1102</name>
    <dbReference type="NCBI Taxonomy" id="635003"/>
    <lineage>
        <taxon>Eukaryota</taxon>
        <taxon>Sar</taxon>
        <taxon>Stramenopiles</taxon>
        <taxon>Ochrophyta</taxon>
        <taxon>Bacillariophyta</taxon>
        <taxon>Bacillariophyceae</taxon>
        <taxon>Bacillariophycidae</taxon>
        <taxon>Bacillariales</taxon>
        <taxon>Bacillariaceae</taxon>
        <taxon>Fragilariopsis</taxon>
    </lineage>
</organism>
<dbReference type="InParanoid" id="A0A1E7FFC1"/>
<evidence type="ECO:0000313" key="1">
    <source>
        <dbReference type="EMBL" id="OEU16871.1"/>
    </source>
</evidence>
<dbReference type="OrthoDB" id="43857at2759"/>
<dbReference type="InterPro" id="IPR036770">
    <property type="entry name" value="Ankyrin_rpt-contain_sf"/>
</dbReference>
<dbReference type="Gene3D" id="1.25.40.20">
    <property type="entry name" value="Ankyrin repeat-containing domain"/>
    <property type="match status" value="1"/>
</dbReference>
<reference evidence="1 2" key="1">
    <citation type="submission" date="2016-09" db="EMBL/GenBank/DDBJ databases">
        <title>Extensive genetic diversity and differential bi-allelic expression allows diatom success in the polar Southern Ocean.</title>
        <authorList>
            <consortium name="DOE Joint Genome Institute"/>
            <person name="Mock T."/>
            <person name="Otillar R.P."/>
            <person name="Strauss J."/>
            <person name="Dupont C."/>
            <person name="Frickenhaus S."/>
            <person name="Maumus F."/>
            <person name="Mcmullan M."/>
            <person name="Sanges R."/>
            <person name="Schmutz J."/>
            <person name="Toseland A."/>
            <person name="Valas R."/>
            <person name="Veluchamy A."/>
            <person name="Ward B.J."/>
            <person name="Allen A."/>
            <person name="Barry K."/>
            <person name="Falciatore A."/>
            <person name="Ferrante M."/>
            <person name="Fortunato A.E."/>
            <person name="Gloeckner G."/>
            <person name="Gruber A."/>
            <person name="Hipkin R."/>
            <person name="Janech M."/>
            <person name="Kroth P."/>
            <person name="Leese F."/>
            <person name="Lindquist E."/>
            <person name="Lyon B.R."/>
            <person name="Martin J."/>
            <person name="Mayer C."/>
            <person name="Parker M."/>
            <person name="Quesneville H."/>
            <person name="Raymond J."/>
            <person name="Uhlig C."/>
            <person name="Valentin K.U."/>
            <person name="Worden A.Z."/>
            <person name="Armbrust E.V."/>
            <person name="Bowler C."/>
            <person name="Green B."/>
            <person name="Moulton V."/>
            <person name="Van Oosterhout C."/>
            <person name="Grigoriev I."/>
        </authorList>
    </citation>
    <scope>NUCLEOTIDE SEQUENCE [LARGE SCALE GENOMIC DNA]</scope>
    <source>
        <strain evidence="1 2">CCMP1102</strain>
    </source>
</reference>
<name>A0A1E7FFC1_9STRA</name>
<dbReference type="AlphaFoldDB" id="A0A1E7FFC1"/>
<proteinExistence type="predicted"/>